<dbReference type="SMART" id="SM00825">
    <property type="entry name" value="PKS_KS"/>
    <property type="match status" value="1"/>
</dbReference>
<evidence type="ECO:0000256" key="1">
    <source>
        <dbReference type="ARBA" id="ARBA00022450"/>
    </source>
</evidence>
<dbReference type="AlphaFoldDB" id="A0A124HDS4"/>
<dbReference type="InterPro" id="IPR020806">
    <property type="entry name" value="PKS_PP-bd"/>
</dbReference>
<dbReference type="InterPro" id="IPR009081">
    <property type="entry name" value="PP-bd_ACP"/>
</dbReference>
<keyword evidence="8" id="KW-1185">Reference proteome</keyword>
<dbReference type="InterPro" id="IPR020841">
    <property type="entry name" value="PKS_Beta-ketoAc_synthase_dom"/>
</dbReference>
<organism evidence="7 8">
    <name type="scientific">Streptomyces cellostaticus</name>
    <dbReference type="NCBI Taxonomy" id="67285"/>
    <lineage>
        <taxon>Bacteria</taxon>
        <taxon>Bacillati</taxon>
        <taxon>Actinomycetota</taxon>
        <taxon>Actinomycetes</taxon>
        <taxon>Kitasatosporales</taxon>
        <taxon>Streptomycetaceae</taxon>
        <taxon>Streptomyces</taxon>
    </lineage>
</organism>
<dbReference type="Pfam" id="PF08659">
    <property type="entry name" value="KR"/>
    <property type="match status" value="1"/>
</dbReference>
<comment type="caution">
    <text evidence="7">The sequence shown here is derived from an EMBL/GenBank/DDBJ whole genome shotgun (WGS) entry which is preliminary data.</text>
</comment>
<keyword evidence="1" id="KW-0596">Phosphopantetheine</keyword>
<evidence type="ECO:0000256" key="4">
    <source>
        <dbReference type="ARBA" id="ARBA00023315"/>
    </source>
</evidence>
<dbReference type="EMBL" id="LMWL01000004">
    <property type="protein sequence ID" value="KUM98496.1"/>
    <property type="molecule type" value="Genomic_DNA"/>
</dbReference>
<dbReference type="GO" id="GO:0017000">
    <property type="term" value="P:antibiotic biosynthetic process"/>
    <property type="evidence" value="ECO:0007669"/>
    <property type="project" value="UniProtKB-ARBA"/>
</dbReference>
<dbReference type="SMART" id="SM00822">
    <property type="entry name" value="PKS_KR"/>
    <property type="match status" value="1"/>
</dbReference>
<evidence type="ECO:0000259" key="5">
    <source>
        <dbReference type="PROSITE" id="PS50075"/>
    </source>
</evidence>
<dbReference type="Gene3D" id="1.10.1240.100">
    <property type="match status" value="1"/>
</dbReference>
<dbReference type="STRING" id="67285.AQI88_02075"/>
<feature type="domain" description="Carrier" evidence="5">
    <location>
        <begin position="1131"/>
        <end position="1206"/>
    </location>
</feature>
<protein>
    <submittedName>
        <fullName evidence="7">Uncharacterized protein</fullName>
    </submittedName>
</protein>
<dbReference type="PROSITE" id="PS50075">
    <property type="entry name" value="CARRIER"/>
    <property type="match status" value="1"/>
</dbReference>
<evidence type="ECO:0000313" key="7">
    <source>
        <dbReference type="EMBL" id="KUM98496.1"/>
    </source>
</evidence>
<dbReference type="SUPFAM" id="SSF47336">
    <property type="entry name" value="ACP-like"/>
    <property type="match status" value="1"/>
</dbReference>
<dbReference type="InterPro" id="IPR050091">
    <property type="entry name" value="PKS_NRPS_Biosynth_Enz"/>
</dbReference>
<dbReference type="Proteomes" id="UP000054241">
    <property type="component" value="Unassembled WGS sequence"/>
</dbReference>
<keyword evidence="2" id="KW-0597">Phosphoprotein</keyword>
<dbReference type="InterPro" id="IPR036736">
    <property type="entry name" value="ACP-like_sf"/>
</dbReference>
<dbReference type="InterPro" id="IPR016039">
    <property type="entry name" value="Thiolase-like"/>
</dbReference>
<dbReference type="Gene3D" id="1.10.1200.10">
    <property type="entry name" value="ACP-like"/>
    <property type="match status" value="1"/>
</dbReference>
<dbReference type="InterPro" id="IPR013968">
    <property type="entry name" value="PKS_KR"/>
</dbReference>
<dbReference type="GO" id="GO:0006633">
    <property type="term" value="P:fatty acid biosynthetic process"/>
    <property type="evidence" value="ECO:0007669"/>
    <property type="project" value="InterPro"/>
</dbReference>
<evidence type="ECO:0000313" key="8">
    <source>
        <dbReference type="Proteomes" id="UP000054241"/>
    </source>
</evidence>
<dbReference type="InterPro" id="IPR014031">
    <property type="entry name" value="Ketoacyl_synth_C"/>
</dbReference>
<dbReference type="Pfam" id="PF00109">
    <property type="entry name" value="ketoacyl-synt"/>
    <property type="match status" value="1"/>
</dbReference>
<dbReference type="GO" id="GO:0031177">
    <property type="term" value="F:phosphopantetheine binding"/>
    <property type="evidence" value="ECO:0007669"/>
    <property type="project" value="InterPro"/>
</dbReference>
<proteinExistence type="predicted"/>
<dbReference type="InterPro" id="IPR032821">
    <property type="entry name" value="PKS_assoc"/>
</dbReference>
<reference evidence="7 8" key="1">
    <citation type="submission" date="2015-10" db="EMBL/GenBank/DDBJ databases">
        <title>Draft genome sequence of Streptomyces cellostaticus DSM 40189, type strain for the species Streptomyces cellostaticus.</title>
        <authorList>
            <person name="Ruckert C."/>
            <person name="Winkler A."/>
            <person name="Kalinowski J."/>
            <person name="Kampfer P."/>
            <person name="Glaeser S."/>
        </authorList>
    </citation>
    <scope>NUCLEOTIDE SEQUENCE [LARGE SCALE GENOMIC DNA]</scope>
    <source>
        <strain evidence="7 8">DSM 40189</strain>
    </source>
</reference>
<keyword evidence="3" id="KW-0808">Transferase</keyword>
<evidence type="ECO:0000256" key="3">
    <source>
        <dbReference type="ARBA" id="ARBA00022679"/>
    </source>
</evidence>
<dbReference type="SUPFAM" id="SSF53901">
    <property type="entry name" value="Thiolase-like"/>
    <property type="match status" value="1"/>
</dbReference>
<sequence>MTRDIAIIGMSVELPEAKNTDEFWDLVVTGRSVSKPFPESRKKDIIDYVRYVRSVAVKPPTDTSVEFHDGYFLDDIADFDYEFFGMTPRQGAMADPVQRMLMKNAYLSLEDAGYTGPRIQDQNTAVFVGYSVNPGQTYVDFLTRADPSLTPLSLTGNMGTMLANRISYHLDLHGPSMVINSACSATLVALHQAKNALLAGDCDLAVVAGARIIMAPLKSADRNIGIESSDGLTRPFDERADGTGFGEGSGAIVLTRLDRARERGDQIYATIKGSAVNHDGHSEMITSPDQAAQTRLLTDAWADAGIDPRTVEYVEVHGTATRIGDPIEFEGLRQAFGRHTDDKEFCAVGTAKANVGHLFEGSGVIGVIKAALTVKNKTVPPMANFEKPNPKIDFADGPIHVPTTAEPWNPAGGERHCGVSAFGIGGTNCHVVLGEAPQQAEARAPQAVDGPQIFTLSAHSERSLRLLVEAYARFFGTEAAERLSLRDVCHTARVSRSAHRHRLALAVAGIGELRDALTALSQGRHDDLPAVHSNLDDWSGPAQPDESPLARYVRGEDVDWSEHEGTASGRIVKLPLYAFDESRCWSPFPDNWAERTSLGPGPSEQNNPVTHDIVFLEEPLAADWPGGVRALALVDPATDAEALLGTPPSGELHVLRLVADGADVGAGTFSATDESLQEVCDHILKGGYTHIVHALALEDTEAPDIQTLDHRVTKNLYSLFLLSKSLMNAGVRGRIVALTRKACALADGAFVAAPENSALAGLAKVIGREFPYLKTRVQDVDEHVTPGLLWREMTRPEPGLHLLRDGKSYHEVFEELPELGTGEEEDYLKAGGTYLVTGGTGGIGLAVSEMFATLQPDIDLVLVSRSGAPDRADWEQLIANHPDGKPARVARTLTEIEGMGARVHVHAADAGDPDALRGVVEDVQRTFGRIDGIVHAAGIPGRNLISLRDPQDFADVVRPKIHGAFVLGSATADVSPDFILHFSSVAVVFPSSGQGDYAAGNYYLDTLARMGRNDDCHVVAVDWVAWREVGMAVDYGSKLDTTFKAVYTNTGMGIIDKMLRSRRRRAFAGEVNYDGNLVHIFKSFDMVLGDTVNTKMKQAESELRDRLRIASEQKRKQIDAVTVELTGRPDGVYRDAEITVARCFADALGYPTLDVDADFFSIGGDSLMATSVASNIATCLRIEFDAADLLMERTVSAVADTVELMQQESAEESPV</sequence>
<dbReference type="InterPro" id="IPR014030">
    <property type="entry name" value="Ketoacyl_synth_N"/>
</dbReference>
<dbReference type="InterPro" id="IPR036291">
    <property type="entry name" value="NAD(P)-bd_dom_sf"/>
</dbReference>
<dbReference type="RefSeq" id="WP_066990747.1">
    <property type="nucleotide sequence ID" value="NZ_BNDU01000004.1"/>
</dbReference>
<dbReference type="PROSITE" id="PS52004">
    <property type="entry name" value="KS3_2"/>
    <property type="match status" value="1"/>
</dbReference>
<evidence type="ECO:0000256" key="2">
    <source>
        <dbReference type="ARBA" id="ARBA00022553"/>
    </source>
</evidence>
<dbReference type="PANTHER" id="PTHR43775">
    <property type="entry name" value="FATTY ACID SYNTHASE"/>
    <property type="match status" value="1"/>
</dbReference>
<dbReference type="SMART" id="SM00823">
    <property type="entry name" value="PKS_PP"/>
    <property type="match status" value="1"/>
</dbReference>
<dbReference type="CDD" id="cd00833">
    <property type="entry name" value="PKS"/>
    <property type="match status" value="1"/>
</dbReference>
<evidence type="ECO:0000259" key="6">
    <source>
        <dbReference type="PROSITE" id="PS52004"/>
    </source>
</evidence>
<dbReference type="PANTHER" id="PTHR43775:SF37">
    <property type="entry name" value="SI:DKEY-61P9.11"/>
    <property type="match status" value="1"/>
</dbReference>
<dbReference type="GO" id="GO:0004315">
    <property type="term" value="F:3-oxoacyl-[acyl-carrier-protein] synthase activity"/>
    <property type="evidence" value="ECO:0007669"/>
    <property type="project" value="InterPro"/>
</dbReference>
<dbReference type="InterPro" id="IPR018201">
    <property type="entry name" value="Ketoacyl_synth_AS"/>
</dbReference>
<accession>A0A124HDS4</accession>
<keyword evidence="4" id="KW-0012">Acyltransferase</keyword>
<dbReference type="GO" id="GO:0004312">
    <property type="term" value="F:fatty acid synthase activity"/>
    <property type="evidence" value="ECO:0007669"/>
    <property type="project" value="TreeGrafter"/>
</dbReference>
<dbReference type="Gene3D" id="3.40.50.720">
    <property type="entry name" value="NAD(P)-binding Rossmann-like Domain"/>
    <property type="match status" value="1"/>
</dbReference>
<dbReference type="Gene3D" id="3.40.47.10">
    <property type="match status" value="1"/>
</dbReference>
<dbReference type="SUPFAM" id="SSF51735">
    <property type="entry name" value="NAD(P)-binding Rossmann-fold domains"/>
    <property type="match status" value="2"/>
</dbReference>
<feature type="domain" description="Ketosynthase family 3 (KS3)" evidence="6">
    <location>
        <begin position="2"/>
        <end position="435"/>
    </location>
</feature>
<dbReference type="Pfam" id="PF16197">
    <property type="entry name" value="KAsynt_C_assoc"/>
    <property type="match status" value="1"/>
</dbReference>
<dbReference type="CDD" id="cd08953">
    <property type="entry name" value="KR_2_SDR_x"/>
    <property type="match status" value="1"/>
</dbReference>
<dbReference type="InterPro" id="IPR057326">
    <property type="entry name" value="KR_dom"/>
</dbReference>
<dbReference type="Pfam" id="PF00550">
    <property type="entry name" value="PP-binding"/>
    <property type="match status" value="1"/>
</dbReference>
<dbReference type="PROSITE" id="PS00606">
    <property type="entry name" value="KS3_1"/>
    <property type="match status" value="1"/>
</dbReference>
<dbReference type="Pfam" id="PF02801">
    <property type="entry name" value="Ketoacyl-synt_C"/>
    <property type="match status" value="1"/>
</dbReference>
<gene>
    <name evidence="7" type="ORF">AQI88_02075</name>
</gene>
<name>A0A124HDS4_9ACTN</name>
<dbReference type="OrthoDB" id="9778690at2"/>